<evidence type="ECO:0000256" key="2">
    <source>
        <dbReference type="ARBA" id="ARBA00023315"/>
    </source>
</evidence>
<name>A0ABV3M0F1_9ACTN</name>
<protein>
    <submittedName>
        <fullName evidence="4">GNAT family N-acetyltransferase</fullName>
    </submittedName>
</protein>
<dbReference type="Proteomes" id="UP001553843">
    <property type="component" value="Unassembled WGS sequence"/>
</dbReference>
<proteinExistence type="predicted"/>
<reference evidence="4 5" key="1">
    <citation type="submission" date="2024-06" db="EMBL/GenBank/DDBJ databases">
        <title>The Natural Products Discovery Center: Release of the First 8490 Sequenced Strains for Exploring Actinobacteria Biosynthetic Diversity.</title>
        <authorList>
            <person name="Kalkreuter E."/>
            <person name="Kautsar S.A."/>
            <person name="Yang D."/>
            <person name="Bader C.D."/>
            <person name="Teijaro C.N."/>
            <person name="Fluegel L."/>
            <person name="Davis C.M."/>
            <person name="Simpson J.R."/>
            <person name="Lauterbach L."/>
            <person name="Steele A.D."/>
            <person name="Gui C."/>
            <person name="Meng S."/>
            <person name="Li G."/>
            <person name="Viehrig K."/>
            <person name="Ye F."/>
            <person name="Su P."/>
            <person name="Kiefer A.F."/>
            <person name="Nichols A."/>
            <person name="Cepeda A.J."/>
            <person name="Yan W."/>
            <person name="Fan B."/>
            <person name="Jiang Y."/>
            <person name="Adhikari A."/>
            <person name="Zheng C.-J."/>
            <person name="Schuster L."/>
            <person name="Cowan T.M."/>
            <person name="Smanski M.J."/>
            <person name="Chevrette M.G."/>
            <person name="De Carvalho L.P.S."/>
            <person name="Shen B."/>
        </authorList>
    </citation>
    <scope>NUCLEOTIDE SEQUENCE [LARGE SCALE GENOMIC DNA]</scope>
    <source>
        <strain evidence="4 5">NPDC047833</strain>
    </source>
</reference>
<dbReference type="InterPro" id="IPR050832">
    <property type="entry name" value="Bact_Acetyltransf"/>
</dbReference>
<dbReference type="Pfam" id="PF00583">
    <property type="entry name" value="Acetyltransf_1"/>
    <property type="match status" value="1"/>
</dbReference>
<comment type="caution">
    <text evidence="4">The sequence shown here is derived from an EMBL/GenBank/DDBJ whole genome shotgun (WGS) entry which is preliminary data.</text>
</comment>
<dbReference type="EMBL" id="JBEYRS010000011">
    <property type="protein sequence ID" value="MEW2365193.1"/>
    <property type="molecule type" value="Genomic_DNA"/>
</dbReference>
<keyword evidence="5" id="KW-1185">Reference proteome</keyword>
<gene>
    <name evidence="4" type="ORF">AB0887_24995</name>
</gene>
<evidence type="ECO:0000259" key="3">
    <source>
        <dbReference type="PROSITE" id="PS51186"/>
    </source>
</evidence>
<dbReference type="PANTHER" id="PTHR43877">
    <property type="entry name" value="AMINOALKYLPHOSPHONATE N-ACETYLTRANSFERASE-RELATED-RELATED"/>
    <property type="match status" value="1"/>
</dbReference>
<keyword evidence="2" id="KW-0012">Acyltransferase</keyword>
<feature type="domain" description="N-acetyltransferase" evidence="3">
    <location>
        <begin position="1"/>
        <end position="170"/>
    </location>
</feature>
<organism evidence="4 5">
    <name type="scientific">Streptomyces huasconensis</name>
    <dbReference type="NCBI Taxonomy" id="1854574"/>
    <lineage>
        <taxon>Bacteria</taxon>
        <taxon>Bacillati</taxon>
        <taxon>Actinomycetota</taxon>
        <taxon>Actinomycetes</taxon>
        <taxon>Kitasatosporales</taxon>
        <taxon>Streptomycetaceae</taxon>
        <taxon>Streptomyces</taxon>
    </lineage>
</organism>
<evidence type="ECO:0000313" key="5">
    <source>
        <dbReference type="Proteomes" id="UP001553843"/>
    </source>
</evidence>
<evidence type="ECO:0000313" key="4">
    <source>
        <dbReference type="EMBL" id="MEW2365193.1"/>
    </source>
</evidence>
<dbReference type="SUPFAM" id="SSF55729">
    <property type="entry name" value="Acyl-CoA N-acyltransferases (Nat)"/>
    <property type="match status" value="1"/>
</dbReference>
<sequence length="170" mass="18783">MRIREMTDADCATVAELRVLGWRSAYTGLMPQAFLDGLDVAEGTRQLRERLAQGHAGTVDLIAERAGRAVGWACFGPARDSDVPPGEAELYALYAHPEQYSTGVGRALLLECVARCTAAGRPRMRLWAVEGNTRARRFYERFGFTPDGAVDPQTVEDVPVPEIRYSRDLP</sequence>
<dbReference type="InterPro" id="IPR016181">
    <property type="entry name" value="Acyl_CoA_acyltransferase"/>
</dbReference>
<dbReference type="RefSeq" id="WP_359772777.1">
    <property type="nucleotide sequence ID" value="NZ_JBEYRR010000001.1"/>
</dbReference>
<accession>A0ABV3M0F1</accession>
<dbReference type="InterPro" id="IPR000182">
    <property type="entry name" value="GNAT_dom"/>
</dbReference>
<dbReference type="PROSITE" id="PS51186">
    <property type="entry name" value="GNAT"/>
    <property type="match status" value="1"/>
</dbReference>
<dbReference type="CDD" id="cd04301">
    <property type="entry name" value="NAT_SF"/>
    <property type="match status" value="1"/>
</dbReference>
<dbReference type="Gene3D" id="3.40.630.30">
    <property type="match status" value="1"/>
</dbReference>
<keyword evidence="1" id="KW-0808">Transferase</keyword>
<dbReference type="PANTHER" id="PTHR43877:SF1">
    <property type="entry name" value="ACETYLTRANSFERASE"/>
    <property type="match status" value="1"/>
</dbReference>
<evidence type="ECO:0000256" key="1">
    <source>
        <dbReference type="ARBA" id="ARBA00022679"/>
    </source>
</evidence>